<evidence type="ECO:0000313" key="3">
    <source>
        <dbReference type="Proteomes" id="UP000095751"/>
    </source>
</evidence>
<proteinExistence type="predicted"/>
<gene>
    <name evidence="2" type="ORF">FRACYDRAFT_232697</name>
</gene>
<name>A0A1E7FWK1_9STRA</name>
<organism evidence="2 3">
    <name type="scientific">Fragilariopsis cylindrus CCMP1102</name>
    <dbReference type="NCBI Taxonomy" id="635003"/>
    <lineage>
        <taxon>Eukaryota</taxon>
        <taxon>Sar</taxon>
        <taxon>Stramenopiles</taxon>
        <taxon>Ochrophyta</taxon>
        <taxon>Bacillariophyta</taxon>
        <taxon>Bacillariophyceae</taxon>
        <taxon>Bacillariophycidae</taxon>
        <taxon>Bacillariales</taxon>
        <taxon>Bacillariaceae</taxon>
        <taxon>Fragilariopsis</taxon>
    </lineage>
</organism>
<dbReference type="EMBL" id="KV784353">
    <property type="protein sequence ID" value="OEU22539.1"/>
    <property type="molecule type" value="Genomic_DNA"/>
</dbReference>
<evidence type="ECO:0000313" key="2">
    <source>
        <dbReference type="EMBL" id="OEU22539.1"/>
    </source>
</evidence>
<reference evidence="2 3" key="1">
    <citation type="submission" date="2016-09" db="EMBL/GenBank/DDBJ databases">
        <title>Extensive genetic diversity and differential bi-allelic expression allows diatom success in the polar Southern Ocean.</title>
        <authorList>
            <consortium name="DOE Joint Genome Institute"/>
            <person name="Mock T."/>
            <person name="Otillar R.P."/>
            <person name="Strauss J."/>
            <person name="Dupont C."/>
            <person name="Frickenhaus S."/>
            <person name="Maumus F."/>
            <person name="Mcmullan M."/>
            <person name="Sanges R."/>
            <person name="Schmutz J."/>
            <person name="Toseland A."/>
            <person name="Valas R."/>
            <person name="Veluchamy A."/>
            <person name="Ward B.J."/>
            <person name="Allen A."/>
            <person name="Barry K."/>
            <person name="Falciatore A."/>
            <person name="Ferrante M."/>
            <person name="Fortunato A.E."/>
            <person name="Gloeckner G."/>
            <person name="Gruber A."/>
            <person name="Hipkin R."/>
            <person name="Janech M."/>
            <person name="Kroth P."/>
            <person name="Leese F."/>
            <person name="Lindquist E."/>
            <person name="Lyon B.R."/>
            <person name="Martin J."/>
            <person name="Mayer C."/>
            <person name="Parker M."/>
            <person name="Quesneville H."/>
            <person name="Raymond J."/>
            <person name="Uhlig C."/>
            <person name="Valentin K.U."/>
            <person name="Worden A.Z."/>
            <person name="Armbrust E.V."/>
            <person name="Bowler C."/>
            <person name="Green B."/>
            <person name="Moulton V."/>
            <person name="Van Oosterhout C."/>
            <person name="Grigoriev I."/>
        </authorList>
    </citation>
    <scope>NUCLEOTIDE SEQUENCE [LARGE SCALE GENOMIC DNA]</scope>
    <source>
        <strain evidence="2 3">CCMP1102</strain>
    </source>
</reference>
<feature type="compositionally biased region" description="Basic residues" evidence="1">
    <location>
        <begin position="96"/>
        <end position="111"/>
    </location>
</feature>
<protein>
    <submittedName>
        <fullName evidence="2">Uncharacterized protein</fullName>
    </submittedName>
</protein>
<dbReference type="Proteomes" id="UP000095751">
    <property type="component" value="Unassembled WGS sequence"/>
</dbReference>
<dbReference type="KEGG" id="fcy:FRACYDRAFT_232697"/>
<accession>A0A1E7FWK1</accession>
<dbReference type="InParanoid" id="A0A1E7FWK1"/>
<evidence type="ECO:0000256" key="1">
    <source>
        <dbReference type="SAM" id="MobiDB-lite"/>
    </source>
</evidence>
<sequence>MTTDLNQNESEFAVCGGWCEGPNNRCMLIGGSKHLTRGCFDPVDATKPKHPCTWNCGKNLHSSMCSAIEGATENKEEWLCITCRDQTRDNNNDNNKKKKKKTRTTGTRKRKPADNLFEKEHVWTNDEMFAIMPDLIVGYCKVRAYGDADADIETSRPTFCRWETLQAVKKGISFFHPEKDTDWNIRNKTGNPTRSVVVRNLMKKVNDHEIAGNGATSKERGPFVEDEFEQTIHMLEANNNFEERLFSSSIFRTQYNLGGRVDDISKQKCVNIIPNKDVAHSNISIITRLPWSKNVKTKKQAPWQILIGASHPCYCVLIGLAVWLEYMIIYGRDAESEFVYAFRGSNDEDAIKRKASSIMERVLKDPAFVTVLDELKGTHSMRKFATDMAKKMGIVKDWIDHRFRWLSKRMQDNYASTTIPSVDGQVAAALCKDGPIHYHLKEYSGINDEWVCDIVCPNITRKFGKQVGKVLGRALLWSVFDTEQTNVVPNFMVDRIKEEYKKVTTEEKQLADGENPVAKVPLYVSGDSNGNLILEPMIVGVDEEENIENETDNERMERLSN</sequence>
<feature type="region of interest" description="Disordered" evidence="1">
    <location>
        <begin position="91"/>
        <end position="112"/>
    </location>
</feature>
<dbReference type="AlphaFoldDB" id="A0A1E7FWK1"/>
<dbReference type="OrthoDB" id="118114at2759"/>
<keyword evidence="3" id="KW-1185">Reference proteome</keyword>